<evidence type="ECO:0008006" key="3">
    <source>
        <dbReference type="Google" id="ProtNLM"/>
    </source>
</evidence>
<dbReference type="OrthoDB" id="3942097at2759"/>
<organism evidence="1 2">
    <name type="scientific">Westerdykella ornata</name>
    <dbReference type="NCBI Taxonomy" id="318751"/>
    <lineage>
        <taxon>Eukaryota</taxon>
        <taxon>Fungi</taxon>
        <taxon>Dikarya</taxon>
        <taxon>Ascomycota</taxon>
        <taxon>Pezizomycotina</taxon>
        <taxon>Dothideomycetes</taxon>
        <taxon>Pleosporomycetidae</taxon>
        <taxon>Pleosporales</taxon>
        <taxon>Sporormiaceae</taxon>
        <taxon>Westerdykella</taxon>
    </lineage>
</organism>
<dbReference type="Proteomes" id="UP000800097">
    <property type="component" value="Unassembled WGS sequence"/>
</dbReference>
<sequence>MSSKFIQEAFQRHPRPQWPTKAALLKDTWQKQDEKKNQTTSQQLPLQQCNPWTTLAKLGELVQAGKSYTVGLQCNRVIMVRQTKKEVGEALLEKTKLLQHRNLHSIEAIFQEQGSIFFQLEHLRFTLEEILNVHISLEEHQIRNLEECVWQTLDLTPNVDLQQLGCVLLQCMNGRPSNMLQDPNFVREQRQQSKFFGLEHGETWSSCKLLVDFLDDLLNEAKPALSKLDRPHQYVSGPLDPSILLPFIELVPLECFALWRPAVNV</sequence>
<name>A0A6A6JRS7_WESOR</name>
<reference evidence="1" key="1">
    <citation type="journal article" date="2020" name="Stud. Mycol.">
        <title>101 Dothideomycetes genomes: a test case for predicting lifestyles and emergence of pathogens.</title>
        <authorList>
            <person name="Haridas S."/>
            <person name="Albert R."/>
            <person name="Binder M."/>
            <person name="Bloem J."/>
            <person name="Labutti K."/>
            <person name="Salamov A."/>
            <person name="Andreopoulos B."/>
            <person name="Baker S."/>
            <person name="Barry K."/>
            <person name="Bills G."/>
            <person name="Bluhm B."/>
            <person name="Cannon C."/>
            <person name="Castanera R."/>
            <person name="Culley D."/>
            <person name="Daum C."/>
            <person name="Ezra D."/>
            <person name="Gonzalez J."/>
            <person name="Henrissat B."/>
            <person name="Kuo A."/>
            <person name="Liang C."/>
            <person name="Lipzen A."/>
            <person name="Lutzoni F."/>
            <person name="Magnuson J."/>
            <person name="Mondo S."/>
            <person name="Nolan M."/>
            <person name="Ohm R."/>
            <person name="Pangilinan J."/>
            <person name="Park H.-J."/>
            <person name="Ramirez L."/>
            <person name="Alfaro M."/>
            <person name="Sun H."/>
            <person name="Tritt A."/>
            <person name="Yoshinaga Y."/>
            <person name="Zwiers L.-H."/>
            <person name="Turgeon B."/>
            <person name="Goodwin S."/>
            <person name="Spatafora J."/>
            <person name="Crous P."/>
            <person name="Grigoriev I."/>
        </authorList>
    </citation>
    <scope>NUCLEOTIDE SEQUENCE</scope>
    <source>
        <strain evidence="1">CBS 379.55</strain>
    </source>
</reference>
<gene>
    <name evidence="1" type="ORF">EI97DRAFT_393825</name>
</gene>
<accession>A0A6A6JRS7</accession>
<dbReference type="InterPro" id="IPR011009">
    <property type="entry name" value="Kinase-like_dom_sf"/>
</dbReference>
<protein>
    <recommendedName>
        <fullName evidence="3">Protein kinase domain-containing protein</fullName>
    </recommendedName>
</protein>
<dbReference type="GeneID" id="54549464"/>
<evidence type="ECO:0000313" key="1">
    <source>
        <dbReference type="EMBL" id="KAF2278974.1"/>
    </source>
</evidence>
<dbReference type="RefSeq" id="XP_033656513.1">
    <property type="nucleotide sequence ID" value="XM_033796289.1"/>
</dbReference>
<dbReference type="SUPFAM" id="SSF56112">
    <property type="entry name" value="Protein kinase-like (PK-like)"/>
    <property type="match status" value="1"/>
</dbReference>
<keyword evidence="2" id="KW-1185">Reference proteome</keyword>
<evidence type="ECO:0000313" key="2">
    <source>
        <dbReference type="Proteomes" id="UP000800097"/>
    </source>
</evidence>
<dbReference type="AlphaFoldDB" id="A0A6A6JRS7"/>
<dbReference type="EMBL" id="ML986487">
    <property type="protein sequence ID" value="KAF2278974.1"/>
    <property type="molecule type" value="Genomic_DNA"/>
</dbReference>
<proteinExistence type="predicted"/>